<evidence type="ECO:0000313" key="4">
    <source>
        <dbReference type="Proteomes" id="UP001595921"/>
    </source>
</evidence>
<evidence type="ECO:0000259" key="2">
    <source>
        <dbReference type="SMART" id="SM00642"/>
    </source>
</evidence>
<accession>A0ABD5PF45</accession>
<reference evidence="3 4" key="1">
    <citation type="journal article" date="2019" name="Int. J. Syst. Evol. Microbiol.">
        <title>The Global Catalogue of Microorganisms (GCM) 10K type strain sequencing project: providing services to taxonomists for standard genome sequencing and annotation.</title>
        <authorList>
            <consortium name="The Broad Institute Genomics Platform"/>
            <consortium name="The Broad Institute Genome Sequencing Center for Infectious Disease"/>
            <person name="Wu L."/>
            <person name="Ma J."/>
        </authorList>
    </citation>
    <scope>NUCLEOTIDE SEQUENCE [LARGE SCALE GENOMIC DNA]</scope>
    <source>
        <strain evidence="3 4">CGMCC 1.12553</strain>
    </source>
</reference>
<dbReference type="AlphaFoldDB" id="A0ABD5PF45"/>
<gene>
    <name evidence="3" type="ORF">ACFO0N_15775</name>
</gene>
<feature type="region of interest" description="Disordered" evidence="1">
    <location>
        <begin position="221"/>
        <end position="304"/>
    </location>
</feature>
<dbReference type="Pfam" id="PF00128">
    <property type="entry name" value="Alpha-amylase"/>
    <property type="match status" value="1"/>
</dbReference>
<dbReference type="RefSeq" id="WP_267622686.1">
    <property type="nucleotide sequence ID" value="NZ_JAODIW010000006.1"/>
</dbReference>
<proteinExistence type="predicted"/>
<feature type="region of interest" description="Disordered" evidence="1">
    <location>
        <begin position="118"/>
        <end position="138"/>
    </location>
</feature>
<feature type="region of interest" description="Disordered" evidence="1">
    <location>
        <begin position="1"/>
        <end position="24"/>
    </location>
</feature>
<feature type="domain" description="Glycosyl hydrolase family 13 catalytic" evidence="2">
    <location>
        <begin position="328"/>
        <end position="646"/>
    </location>
</feature>
<dbReference type="InterPro" id="IPR006047">
    <property type="entry name" value="GH13_cat_dom"/>
</dbReference>
<dbReference type="EMBL" id="JBHSDS010000008">
    <property type="protein sequence ID" value="MFC4359401.1"/>
    <property type="molecule type" value="Genomic_DNA"/>
</dbReference>
<protein>
    <submittedName>
        <fullName evidence="3">Alpha-amylase family glycosyl hydrolase</fullName>
    </submittedName>
</protein>
<sequence>MHHPGPPRFMAAGESVELAPRDPDPEATYSWRIKSAPVASRVSLGTENVIDFTPDEAGSYTVELDAPDGLHELTIRVFPGEMSPVAGAGGVSGMSGFSGMSGVSGVSGVSGMSGLSGVSGSGSGTLGASREGQGGGRPRIQLHARFEDDAVVVEAHVKPNPNASTDPDDIGVEFLLDDRDDVSEGDVQKGDRELRIPYKNLRGRVRVHAVAIDDSYSVPDAISIEPDDAEGSEGFATDGGSDFRTDGGPVSGANGTSSRSGRSPRTDGGPDERSESGAGREATRTDGGVVADDGAESGATAEREVRGDLKSVRLNDPPEWAKSVTLYEIYVRGYASDDDEAENTFEALTKRLDYLADLGVDCLWLTPVLQNDHAPHGYNIVDFFSIAEDLGDDEAYKEFVAAAHDRGMKVLFDLVLNHSARDHPYFQDAYKNPKSEYYDWYEWQDSGEPGTYFDWEYIANWNFDNLRVRKHLLEAVDKWAEYVDGFRCDMAWAVPKSFWQEMRERVKETDPEFLLLDETIPYIADFHDGMFDMHFDTTLYFTLRQVGNGNQPADAILDAIEQRTEVGFPDHAAFMLYQENHDETRFVVECGEPAARASAGALFTLPGVPMLYGGQEIGQLGRRDPLAWDQANETIQNHYERLIDARGSTPALQYEGDFARVDYESDSDAVTCFVRGDEGDRHLVALNFGDDPATFETGPEVDTTDLVSGESVLRDGELTVEDVAVLPITG</sequence>
<keyword evidence="4" id="KW-1185">Reference proteome</keyword>
<keyword evidence="3" id="KW-0378">Hydrolase</keyword>
<dbReference type="CDD" id="cd11313">
    <property type="entry name" value="AmyAc_arch_bac_AmyA"/>
    <property type="match status" value="1"/>
</dbReference>
<dbReference type="GO" id="GO:0016798">
    <property type="term" value="F:hydrolase activity, acting on glycosyl bonds"/>
    <property type="evidence" value="ECO:0007669"/>
    <property type="project" value="UniProtKB-KW"/>
</dbReference>
<comment type="caution">
    <text evidence="3">The sequence shown here is derived from an EMBL/GenBank/DDBJ whole genome shotgun (WGS) entry which is preliminary data.</text>
</comment>
<feature type="compositionally biased region" description="Basic and acidic residues" evidence="1">
    <location>
        <begin position="264"/>
        <end position="275"/>
    </location>
</feature>
<dbReference type="SUPFAM" id="SSF51445">
    <property type="entry name" value="(Trans)glycosidases"/>
    <property type="match status" value="1"/>
</dbReference>
<dbReference type="SMART" id="SM00642">
    <property type="entry name" value="Aamy"/>
    <property type="match status" value="1"/>
</dbReference>
<dbReference type="Gene3D" id="3.20.20.80">
    <property type="entry name" value="Glycosidases"/>
    <property type="match status" value="1"/>
</dbReference>
<organism evidence="3 4">
    <name type="scientific">Halobium salinum</name>
    <dbReference type="NCBI Taxonomy" id="1364940"/>
    <lineage>
        <taxon>Archaea</taxon>
        <taxon>Methanobacteriati</taxon>
        <taxon>Methanobacteriota</taxon>
        <taxon>Stenosarchaea group</taxon>
        <taxon>Halobacteria</taxon>
        <taxon>Halobacteriales</taxon>
        <taxon>Haloferacaceae</taxon>
        <taxon>Halobium</taxon>
    </lineage>
</organism>
<dbReference type="InterPro" id="IPR017853">
    <property type="entry name" value="GH"/>
</dbReference>
<dbReference type="PANTHER" id="PTHR10357">
    <property type="entry name" value="ALPHA-AMYLASE FAMILY MEMBER"/>
    <property type="match status" value="1"/>
</dbReference>
<evidence type="ECO:0000313" key="3">
    <source>
        <dbReference type="EMBL" id="MFC4359401.1"/>
    </source>
</evidence>
<dbReference type="SUPFAM" id="SSF51011">
    <property type="entry name" value="Glycosyl hydrolase domain"/>
    <property type="match status" value="1"/>
</dbReference>
<name>A0ABD5PF45_9EURY</name>
<evidence type="ECO:0000256" key="1">
    <source>
        <dbReference type="SAM" id="MobiDB-lite"/>
    </source>
</evidence>
<dbReference type="Proteomes" id="UP001595921">
    <property type="component" value="Unassembled WGS sequence"/>
</dbReference>